<dbReference type="GO" id="GO:0016538">
    <property type="term" value="F:cyclin-dependent protein serine/threonine kinase regulator activity"/>
    <property type="evidence" value="ECO:0007669"/>
    <property type="project" value="InterPro"/>
</dbReference>
<protein>
    <submittedName>
        <fullName evidence="2">RNA polymerase II C-terminal domain kinase beta subunit</fullName>
    </submittedName>
</protein>
<dbReference type="AlphaFoldDB" id="A0A8H3G140"/>
<sequence length="394" mass="44565">MAPSYSSDTVEGALVGPHPSYIQIAKPYIFDHQVQKCMKSAGIPEAKDDSIRLQGVAWIDSVRKALHLPVRTYNTAVVYYHKFRLLHPDTNGFIDAAGAALFAACKIEDTLKKSKEILCAAYNLKLSPAEQVTPDDQMFESHSKVIIGLERLMLEASGFDFRNRSPQRLVLKLAKYYHVDRETAGKTAYNISLDLYRTFAPLKQTTPAMAIACVELAGRIHEDHIEDLETGKVYRRWSITRPQVMETLLDLLDLYTHHRSSTAVGPEHALEQFISIRITLNQEASAQNFPRFTVTPLKKLKANGTKATNGATDHKDKKSIISPRDDPIKNIRSPQEMVPINSTPSNGKPGLRDGTVRFMLDPERVRDEKLAVAEFFKEEEEEYEVEVERERRRG</sequence>
<organism evidence="2 3">
    <name type="scientific">Heterodermia speciosa</name>
    <dbReference type="NCBI Taxonomy" id="116794"/>
    <lineage>
        <taxon>Eukaryota</taxon>
        <taxon>Fungi</taxon>
        <taxon>Dikarya</taxon>
        <taxon>Ascomycota</taxon>
        <taxon>Pezizomycotina</taxon>
        <taxon>Lecanoromycetes</taxon>
        <taxon>OSLEUM clade</taxon>
        <taxon>Lecanoromycetidae</taxon>
        <taxon>Caliciales</taxon>
        <taxon>Physciaceae</taxon>
        <taxon>Heterodermia</taxon>
    </lineage>
</organism>
<feature type="region of interest" description="Disordered" evidence="1">
    <location>
        <begin position="304"/>
        <end position="355"/>
    </location>
</feature>
<reference evidence="2" key="1">
    <citation type="submission" date="2021-03" db="EMBL/GenBank/DDBJ databases">
        <authorList>
            <person name="Tagirdzhanova G."/>
        </authorList>
    </citation>
    <scope>NUCLEOTIDE SEQUENCE</scope>
</reference>
<feature type="compositionally biased region" description="Basic and acidic residues" evidence="1">
    <location>
        <begin position="312"/>
        <end position="329"/>
    </location>
</feature>
<comment type="caution">
    <text evidence="2">The sequence shown here is derived from an EMBL/GenBank/DDBJ whole genome shotgun (WGS) entry which is preliminary data.</text>
</comment>
<dbReference type="InterPro" id="IPR036915">
    <property type="entry name" value="Cyclin-like_sf"/>
</dbReference>
<dbReference type="PANTHER" id="PTHR10026">
    <property type="entry name" value="CYCLIN"/>
    <property type="match status" value="1"/>
</dbReference>
<dbReference type="GO" id="GO:0006357">
    <property type="term" value="P:regulation of transcription by RNA polymerase II"/>
    <property type="evidence" value="ECO:0007669"/>
    <property type="project" value="InterPro"/>
</dbReference>
<keyword evidence="2" id="KW-0808">Transferase</keyword>
<evidence type="ECO:0000313" key="3">
    <source>
        <dbReference type="Proteomes" id="UP000664521"/>
    </source>
</evidence>
<dbReference type="EMBL" id="CAJPDS010000077">
    <property type="protein sequence ID" value="CAF9934692.1"/>
    <property type="molecule type" value="Genomic_DNA"/>
</dbReference>
<dbReference type="Gene3D" id="1.10.472.10">
    <property type="entry name" value="Cyclin-like"/>
    <property type="match status" value="2"/>
</dbReference>
<keyword evidence="3" id="KW-1185">Reference proteome</keyword>
<accession>A0A8H3G140</accession>
<name>A0A8H3G140_9LECA</name>
<gene>
    <name evidence="2" type="primary">CTK2</name>
    <name evidence="2" type="ORF">HETSPECPRED_009320</name>
</gene>
<evidence type="ECO:0000313" key="2">
    <source>
        <dbReference type="EMBL" id="CAF9934692.1"/>
    </source>
</evidence>
<dbReference type="SUPFAM" id="SSF47954">
    <property type="entry name" value="Cyclin-like"/>
    <property type="match status" value="2"/>
</dbReference>
<dbReference type="InterPro" id="IPR043198">
    <property type="entry name" value="Cyclin/Ssn8"/>
</dbReference>
<dbReference type="Proteomes" id="UP000664521">
    <property type="component" value="Unassembled WGS sequence"/>
</dbReference>
<evidence type="ECO:0000256" key="1">
    <source>
        <dbReference type="SAM" id="MobiDB-lite"/>
    </source>
</evidence>
<dbReference type="GO" id="GO:0016301">
    <property type="term" value="F:kinase activity"/>
    <property type="evidence" value="ECO:0007669"/>
    <property type="project" value="UniProtKB-KW"/>
</dbReference>
<proteinExistence type="predicted"/>
<dbReference type="OrthoDB" id="4951845at2759"/>
<keyword evidence="2" id="KW-0418">Kinase</keyword>